<protein>
    <submittedName>
        <fullName evidence="1">Ribbon-helix-helix protein, copG family</fullName>
    </submittedName>
</protein>
<name>A0A1M5Q122_BUTFI</name>
<proteinExistence type="predicted"/>
<dbReference type="Proteomes" id="UP000184278">
    <property type="component" value="Unassembled WGS sequence"/>
</dbReference>
<sequence length="114" mass="13891">MNQKRERRNPIQIYLNDDEKYILDNKIKASGMRSISEYIRHLIIYGYVYDIDYNYLQDYDKQLSIIGKNINMIRERIFKTGNIYEEDVKEIKELMEKVWHTHESMLSKVPLQKL</sequence>
<organism evidence="1 2">
    <name type="scientific">Butyrivibrio fibrisolvens DSM 3071</name>
    <dbReference type="NCBI Taxonomy" id="1121131"/>
    <lineage>
        <taxon>Bacteria</taxon>
        <taxon>Bacillati</taxon>
        <taxon>Bacillota</taxon>
        <taxon>Clostridia</taxon>
        <taxon>Lachnospirales</taxon>
        <taxon>Lachnospiraceae</taxon>
        <taxon>Butyrivibrio</taxon>
    </lineage>
</organism>
<dbReference type="CDD" id="cd21631">
    <property type="entry name" value="RHH_CopG_NikR-like"/>
    <property type="match status" value="1"/>
</dbReference>
<evidence type="ECO:0000313" key="1">
    <source>
        <dbReference type="EMBL" id="SHH07738.1"/>
    </source>
</evidence>
<keyword evidence="2" id="KW-1185">Reference proteome</keyword>
<dbReference type="RefSeq" id="WP_073384722.1">
    <property type="nucleotide sequence ID" value="NZ_FQXK01000003.1"/>
</dbReference>
<dbReference type="GeneID" id="89509095"/>
<dbReference type="AlphaFoldDB" id="A0A1M5Q122"/>
<evidence type="ECO:0000313" key="2">
    <source>
        <dbReference type="Proteomes" id="UP000184278"/>
    </source>
</evidence>
<reference evidence="2" key="1">
    <citation type="submission" date="2016-11" db="EMBL/GenBank/DDBJ databases">
        <authorList>
            <person name="Varghese N."/>
            <person name="Submissions S."/>
        </authorList>
    </citation>
    <scope>NUCLEOTIDE SEQUENCE [LARGE SCALE GENOMIC DNA]</scope>
    <source>
        <strain evidence="2">DSM 3071</strain>
    </source>
</reference>
<dbReference type="InterPro" id="IPR053842">
    <property type="entry name" value="NikA-like"/>
</dbReference>
<dbReference type="OrthoDB" id="9804743at2"/>
<dbReference type="Pfam" id="PF21983">
    <property type="entry name" value="NikA-like"/>
    <property type="match status" value="1"/>
</dbReference>
<dbReference type="EMBL" id="FQXK01000003">
    <property type="protein sequence ID" value="SHH07738.1"/>
    <property type="molecule type" value="Genomic_DNA"/>
</dbReference>
<dbReference type="STRING" id="1121131.SAMN02745229_00163"/>
<accession>A0A1M5Q122</accession>
<gene>
    <name evidence="1" type="ORF">SAMN02745229_00163</name>
</gene>